<accession>A0ABD2KYA0</accession>
<dbReference type="Proteomes" id="UP001620626">
    <property type="component" value="Unassembled WGS sequence"/>
</dbReference>
<sequence length="67" mass="7316">MMAPTQIGNISSCCAVQITLKTTDPTGGQSAHIFSDWLKDAKFHLEVRLLVELLLAHSQASGIRTTY</sequence>
<organism evidence="1 2">
    <name type="scientific">Heterodera trifolii</name>
    <dbReference type="NCBI Taxonomy" id="157864"/>
    <lineage>
        <taxon>Eukaryota</taxon>
        <taxon>Metazoa</taxon>
        <taxon>Ecdysozoa</taxon>
        <taxon>Nematoda</taxon>
        <taxon>Chromadorea</taxon>
        <taxon>Rhabditida</taxon>
        <taxon>Tylenchina</taxon>
        <taxon>Tylenchomorpha</taxon>
        <taxon>Tylenchoidea</taxon>
        <taxon>Heteroderidae</taxon>
        <taxon>Heteroderinae</taxon>
        <taxon>Heterodera</taxon>
    </lineage>
</organism>
<evidence type="ECO:0000313" key="1">
    <source>
        <dbReference type="EMBL" id="KAL3107942.1"/>
    </source>
</evidence>
<dbReference type="AlphaFoldDB" id="A0ABD2KYA0"/>
<protein>
    <submittedName>
        <fullName evidence="1">Uncharacterized protein</fullName>
    </submittedName>
</protein>
<keyword evidence="2" id="KW-1185">Reference proteome</keyword>
<proteinExistence type="predicted"/>
<evidence type="ECO:0000313" key="2">
    <source>
        <dbReference type="Proteomes" id="UP001620626"/>
    </source>
</evidence>
<gene>
    <name evidence="1" type="ORF">niasHT_012850</name>
</gene>
<reference evidence="1 2" key="1">
    <citation type="submission" date="2024-10" db="EMBL/GenBank/DDBJ databases">
        <authorList>
            <person name="Kim D."/>
        </authorList>
    </citation>
    <scope>NUCLEOTIDE SEQUENCE [LARGE SCALE GENOMIC DNA]</scope>
    <source>
        <strain evidence="1">BH-2024</strain>
    </source>
</reference>
<comment type="caution">
    <text evidence="1">The sequence shown here is derived from an EMBL/GenBank/DDBJ whole genome shotgun (WGS) entry which is preliminary data.</text>
</comment>
<dbReference type="EMBL" id="JBICBT010000602">
    <property type="protein sequence ID" value="KAL3107942.1"/>
    <property type="molecule type" value="Genomic_DNA"/>
</dbReference>
<name>A0ABD2KYA0_9BILA</name>